<gene>
    <name evidence="1" type="ORF">LCGC14_0235030</name>
</gene>
<name>A0A0F9UQ56_9ZZZZ</name>
<comment type="caution">
    <text evidence="1">The sequence shown here is derived from an EMBL/GenBank/DDBJ whole genome shotgun (WGS) entry which is preliminary data.</text>
</comment>
<dbReference type="EMBL" id="LAZR01000116">
    <property type="protein sequence ID" value="KKN89657.1"/>
    <property type="molecule type" value="Genomic_DNA"/>
</dbReference>
<protein>
    <submittedName>
        <fullName evidence="1">Uncharacterized protein</fullName>
    </submittedName>
</protein>
<dbReference type="AlphaFoldDB" id="A0A0F9UQ56"/>
<proteinExistence type="predicted"/>
<reference evidence="1" key="1">
    <citation type="journal article" date="2015" name="Nature">
        <title>Complex archaea that bridge the gap between prokaryotes and eukaryotes.</title>
        <authorList>
            <person name="Spang A."/>
            <person name="Saw J.H."/>
            <person name="Jorgensen S.L."/>
            <person name="Zaremba-Niedzwiedzka K."/>
            <person name="Martijn J."/>
            <person name="Lind A.E."/>
            <person name="van Eijk R."/>
            <person name="Schleper C."/>
            <person name="Guy L."/>
            <person name="Ettema T.J."/>
        </authorList>
    </citation>
    <scope>NUCLEOTIDE SEQUENCE</scope>
</reference>
<accession>A0A0F9UQ56</accession>
<sequence length="61" mass="6833">MDEFEETRAVISLLWKFIQPSPGQPPLGSKESDEREIGYGVTYMAVRLAAIEMGVDYISPL</sequence>
<organism evidence="1">
    <name type="scientific">marine sediment metagenome</name>
    <dbReference type="NCBI Taxonomy" id="412755"/>
    <lineage>
        <taxon>unclassified sequences</taxon>
        <taxon>metagenomes</taxon>
        <taxon>ecological metagenomes</taxon>
    </lineage>
</organism>
<evidence type="ECO:0000313" key="1">
    <source>
        <dbReference type="EMBL" id="KKN89657.1"/>
    </source>
</evidence>